<accession>A0A3S4GCZ2</accession>
<protein>
    <submittedName>
        <fullName evidence="2">Uncharacterized conserved protein</fullName>
    </submittedName>
</protein>
<dbReference type="Gene3D" id="2.180.10.10">
    <property type="entry name" value="RHS repeat-associated core"/>
    <property type="match status" value="1"/>
</dbReference>
<dbReference type="EMBL" id="LR134155">
    <property type="protein sequence ID" value="VEA71620.1"/>
    <property type="molecule type" value="Genomic_DNA"/>
</dbReference>
<dbReference type="AlphaFoldDB" id="A0A3S4GCZ2"/>
<proteinExistence type="predicted"/>
<evidence type="ECO:0000259" key="1">
    <source>
        <dbReference type="Pfam" id="PF03527"/>
    </source>
</evidence>
<sequence>MAAIEQAGESRQADIFWLHSEQNGAPLEVTDGEGGLRWSGDYDTFGRLKGQTATGIMQRRGVAYEQPLRYAGQRTLICCVASGRLNKPCRYHRSKPPSMKAVCKPV</sequence>
<evidence type="ECO:0000313" key="2">
    <source>
        <dbReference type="EMBL" id="VEA71620.1"/>
    </source>
</evidence>
<dbReference type="InterPro" id="IPR001826">
    <property type="entry name" value="RHS"/>
</dbReference>
<evidence type="ECO:0000313" key="3">
    <source>
        <dbReference type="Proteomes" id="UP000271603"/>
    </source>
</evidence>
<name>A0A3S4GCZ2_SERRU</name>
<organism evidence="2 3">
    <name type="scientific">Serratia rubidaea</name>
    <name type="common">Serratia marinorubra</name>
    <dbReference type="NCBI Taxonomy" id="61652"/>
    <lineage>
        <taxon>Bacteria</taxon>
        <taxon>Pseudomonadati</taxon>
        <taxon>Pseudomonadota</taxon>
        <taxon>Gammaproteobacteria</taxon>
        <taxon>Enterobacterales</taxon>
        <taxon>Yersiniaceae</taxon>
        <taxon>Serratia</taxon>
    </lineage>
</organism>
<reference evidence="2 3" key="1">
    <citation type="submission" date="2018-12" db="EMBL/GenBank/DDBJ databases">
        <authorList>
            <consortium name="Pathogen Informatics"/>
        </authorList>
    </citation>
    <scope>NUCLEOTIDE SEQUENCE [LARGE SCALE GENOMIC DNA]</scope>
    <source>
        <strain evidence="2 3">NCTC9419</strain>
    </source>
</reference>
<gene>
    <name evidence="2" type="ORF">NCTC9419_03185</name>
</gene>
<dbReference type="Pfam" id="PF03527">
    <property type="entry name" value="RHS"/>
    <property type="match status" value="1"/>
</dbReference>
<dbReference type="Proteomes" id="UP000271603">
    <property type="component" value="Chromosome"/>
</dbReference>
<feature type="domain" description="RHS protein conserved region" evidence="1">
    <location>
        <begin position="15"/>
        <end position="48"/>
    </location>
</feature>